<dbReference type="Gene3D" id="3.40.50.300">
    <property type="entry name" value="P-loop containing nucleotide triphosphate hydrolases"/>
    <property type="match status" value="1"/>
</dbReference>
<reference evidence="3 4" key="1">
    <citation type="submission" date="2024-02" db="EMBL/GenBank/DDBJ databases">
        <title>A draft genome for the cacao thread blight pathogen Marasmius crinis-equi.</title>
        <authorList>
            <person name="Cohen S.P."/>
            <person name="Baruah I.K."/>
            <person name="Amoako-Attah I."/>
            <person name="Bukari Y."/>
            <person name="Meinhardt L.W."/>
            <person name="Bailey B.A."/>
        </authorList>
    </citation>
    <scope>NUCLEOTIDE SEQUENCE [LARGE SCALE GENOMIC DNA]</scope>
    <source>
        <strain evidence="3 4">GH-76</strain>
    </source>
</reference>
<dbReference type="SUPFAM" id="SSF52540">
    <property type="entry name" value="P-loop containing nucleoside triphosphate hydrolases"/>
    <property type="match status" value="1"/>
</dbReference>
<dbReference type="PANTHER" id="PTHR10039">
    <property type="entry name" value="AMELOGENIN"/>
    <property type="match status" value="1"/>
</dbReference>
<dbReference type="InterPro" id="IPR027417">
    <property type="entry name" value="P-loop_NTPase"/>
</dbReference>
<comment type="caution">
    <text evidence="3">The sequence shown here is derived from an EMBL/GenBank/DDBJ whole genome shotgun (WGS) entry which is preliminary data.</text>
</comment>
<evidence type="ECO:0000256" key="1">
    <source>
        <dbReference type="ARBA" id="ARBA00022737"/>
    </source>
</evidence>
<keyword evidence="4" id="KW-1185">Reference proteome</keyword>
<evidence type="ECO:0000259" key="2">
    <source>
        <dbReference type="Pfam" id="PF24883"/>
    </source>
</evidence>
<organism evidence="3 4">
    <name type="scientific">Marasmius crinis-equi</name>
    <dbReference type="NCBI Taxonomy" id="585013"/>
    <lineage>
        <taxon>Eukaryota</taxon>
        <taxon>Fungi</taxon>
        <taxon>Dikarya</taxon>
        <taxon>Basidiomycota</taxon>
        <taxon>Agaricomycotina</taxon>
        <taxon>Agaricomycetes</taxon>
        <taxon>Agaricomycetidae</taxon>
        <taxon>Agaricales</taxon>
        <taxon>Marasmiineae</taxon>
        <taxon>Marasmiaceae</taxon>
        <taxon>Marasmius</taxon>
    </lineage>
</organism>
<dbReference type="PANTHER" id="PTHR10039:SF17">
    <property type="entry name" value="FUNGAL STAND N-TERMINAL GOODBYE DOMAIN-CONTAINING PROTEIN-RELATED"/>
    <property type="match status" value="1"/>
</dbReference>
<keyword evidence="1" id="KW-0677">Repeat</keyword>
<dbReference type="InterPro" id="IPR056884">
    <property type="entry name" value="NPHP3-like_N"/>
</dbReference>
<protein>
    <recommendedName>
        <fullName evidence="2">Nephrocystin 3-like N-terminal domain-containing protein</fullName>
    </recommendedName>
</protein>
<dbReference type="Proteomes" id="UP001465976">
    <property type="component" value="Unassembled WGS sequence"/>
</dbReference>
<proteinExistence type="predicted"/>
<feature type="domain" description="Nephrocystin 3-like N-terminal" evidence="2">
    <location>
        <begin position="92"/>
        <end position="276"/>
    </location>
</feature>
<name>A0ABR3ENL2_9AGAR</name>
<accession>A0ABR3ENL2</accession>
<evidence type="ECO:0000313" key="4">
    <source>
        <dbReference type="Proteomes" id="UP001465976"/>
    </source>
</evidence>
<dbReference type="Pfam" id="PF24883">
    <property type="entry name" value="NPHP3_N"/>
    <property type="match status" value="1"/>
</dbReference>
<gene>
    <name evidence="3" type="ORF">V5O48_017636</name>
</gene>
<dbReference type="EMBL" id="JBAHYK010002799">
    <property type="protein sequence ID" value="KAL0564410.1"/>
    <property type="molecule type" value="Genomic_DNA"/>
</dbReference>
<sequence length="839" mass="96124">MGTQDLRILASTKDDRIAPSQHMNKNYGRDMNLNTGGGSLSTGPQYNVAGDLVQSFTSAVSNRYGTLWDMVAGVKASHNSDLQFERGGCLPGTREAIIEDIHRWRLSESCVLPVCWLYGAAGVGKSAVALTIAKACEGDGLAASFFFFRSDPKRNNPSALILTIAHGLTVTRPRTGRLINRRIAADPRILEASLEEQYRELVINALAEKKKSWWARLQERWSTPKALPADNQPNLIVIDGLDECGDAETQKRVLNALFSSFEHTPRTSLRFLICSRPESWIREAFESPQLLRWTKRMVLDNSFSAKKDIEAYLLHCFQELRESSKYAHVVFPDPWPAHHILELLVDKSCGQFVYVVTLIRFIKSDFAHPFEQLHIILNAPRPRSFCSPFHELDILYHIVLSTNPNYQQLVSLLAAIQLLPGHASPAFLEMLFELRSGAASLILRAMHSVLDIRGLNDPISIYHTSFTDFLKDESRSERFFTDLPSKRTSLLRRWGHGLMKRWKDNLRDGHRPSGRFPWTAWADFCLEFPSNESVRRIDQFYTTILSACSHHDEAVKILAAVILLPATTPVTPQYIETFLEHTPSQATQRLQELDWLLSSGQNERLTIAHTSLTSFLLDQSRSGRFFIDRDCHQDYFVRRWLRVYPLFTKLEGTPPLRSWHELCAKLDIPELCAKLDIPELKLRELYRAEFYQDRRYLLLERDKLSSWHELYSKLGIPQITISPELLDFYENLLYALMSSHDQLPSVMATIAVVSQYTKPSLELIDILYETSKDPDAYYYLHIGEEDSHPPTDSYPPFFDFLKDSCYSPVLPFTPGHQDFLARRMIESVNLLCQDSVEKY</sequence>
<evidence type="ECO:0000313" key="3">
    <source>
        <dbReference type="EMBL" id="KAL0564410.1"/>
    </source>
</evidence>